<accession>A0AA88A793</accession>
<name>A0AA88A793_FICCA</name>
<reference evidence="1" key="1">
    <citation type="submission" date="2023-07" db="EMBL/GenBank/DDBJ databases">
        <title>draft genome sequence of fig (Ficus carica).</title>
        <authorList>
            <person name="Takahashi T."/>
            <person name="Nishimura K."/>
        </authorList>
    </citation>
    <scope>NUCLEOTIDE SEQUENCE</scope>
</reference>
<dbReference type="Proteomes" id="UP001187192">
    <property type="component" value="Unassembled WGS sequence"/>
</dbReference>
<keyword evidence="2" id="KW-1185">Reference proteome</keyword>
<sequence>MLLGQDFLPPARVISGPLDLWVALLKPVIPSFLPQSIHAYLLPAGLESPADLLAGWQSFRTDFSLWALGHHTYKG</sequence>
<comment type="caution">
    <text evidence="1">The sequence shown here is derived from an EMBL/GenBank/DDBJ whole genome shotgun (WGS) entry which is preliminary data.</text>
</comment>
<evidence type="ECO:0000313" key="2">
    <source>
        <dbReference type="Proteomes" id="UP001187192"/>
    </source>
</evidence>
<gene>
    <name evidence="1" type="ORF">TIFTF001_009665</name>
</gene>
<dbReference type="EMBL" id="BTGU01000011">
    <property type="protein sequence ID" value="GMN40438.1"/>
    <property type="molecule type" value="Genomic_DNA"/>
</dbReference>
<dbReference type="AlphaFoldDB" id="A0AA88A793"/>
<proteinExistence type="predicted"/>
<organism evidence="1 2">
    <name type="scientific">Ficus carica</name>
    <name type="common">Common fig</name>
    <dbReference type="NCBI Taxonomy" id="3494"/>
    <lineage>
        <taxon>Eukaryota</taxon>
        <taxon>Viridiplantae</taxon>
        <taxon>Streptophyta</taxon>
        <taxon>Embryophyta</taxon>
        <taxon>Tracheophyta</taxon>
        <taxon>Spermatophyta</taxon>
        <taxon>Magnoliopsida</taxon>
        <taxon>eudicotyledons</taxon>
        <taxon>Gunneridae</taxon>
        <taxon>Pentapetalae</taxon>
        <taxon>rosids</taxon>
        <taxon>fabids</taxon>
        <taxon>Rosales</taxon>
        <taxon>Moraceae</taxon>
        <taxon>Ficeae</taxon>
        <taxon>Ficus</taxon>
    </lineage>
</organism>
<protein>
    <submittedName>
        <fullName evidence="1">Uncharacterized protein</fullName>
    </submittedName>
</protein>
<evidence type="ECO:0000313" key="1">
    <source>
        <dbReference type="EMBL" id="GMN40438.1"/>
    </source>
</evidence>